<feature type="compositionally biased region" description="Basic and acidic residues" evidence="7">
    <location>
        <begin position="1"/>
        <end position="13"/>
    </location>
</feature>
<dbReference type="SUPFAM" id="SSF90123">
    <property type="entry name" value="ABC transporter transmembrane region"/>
    <property type="match status" value="1"/>
</dbReference>
<sequence length="627" mass="63715">MSEGGSHRARTDGRSTGTRAGDGTGAPDAGPAAAGTAAPTDGAPAGGARADLRVLGRLLRPHTGALAVAGVLGLANAAAALAQPLLVREVIGSIEAASSVLTPAVWLVVALVVAAVLSGIQSYVLQRTGEAVVLRTRRRLVDRLLRLPVAELDRRSSGDLISRVGADTTLLRSVVTSGLVDLASGVVIIVGALVAMAVVDPLLLGVTVTAVVVGMLGALLVVRRVRSASLAAQTAVGVMTAGVDRSLGGVRTIRAAGAEERESETVGASATGAFVAGLRLARLQAVLGPVASIAVQGAFLAVLGVGGVRVASGQVTVGDLVAFVLLLFLLVQPLAQGISAFAAIQTGLGALARIEEVLALPEESGADVVRVRGALGHAPVEVRLEGVSFSYPDPDSADGLGAPVLVGTTFTAPAGRRTAIVGPSGAGKSTVLALVERFYDTDAGAVVVGGHDVRDLDRRELRAATAYVEQDAPALAGTIRDNLLLGRPSADDDELRAVLAQVNLSDLLLRGDRGLDTQVGDDGILLSGGQRQRLAIARALLARPALLLLDEPTSSLDARNEQALADAVAAIGPDTTVLVIAHRLSTVVDADRIVVMDGGAVVAEGTHRELVDSSPLYRDLAARQLLV</sequence>
<keyword evidence="3" id="KW-0547">Nucleotide-binding</keyword>
<dbReference type="PANTHER" id="PTHR43394:SF1">
    <property type="entry name" value="ATP-BINDING CASSETTE SUB-FAMILY B MEMBER 10, MITOCHONDRIAL"/>
    <property type="match status" value="1"/>
</dbReference>
<comment type="subcellular location">
    <subcellularLocation>
        <location evidence="1">Cell membrane</location>
        <topology evidence="1">Multi-pass membrane protein</topology>
    </subcellularLocation>
</comment>
<evidence type="ECO:0000256" key="2">
    <source>
        <dbReference type="ARBA" id="ARBA00022692"/>
    </source>
</evidence>
<feature type="transmembrane region" description="Helical" evidence="8">
    <location>
        <begin position="202"/>
        <end position="222"/>
    </location>
</feature>
<evidence type="ECO:0000259" key="9">
    <source>
        <dbReference type="PROSITE" id="PS50893"/>
    </source>
</evidence>
<reference evidence="12" key="1">
    <citation type="journal article" date="2019" name="Int. J. Syst. Evol. Microbiol.">
        <title>The Global Catalogue of Microorganisms (GCM) 10K type strain sequencing project: providing services to taxonomists for standard genome sequencing and annotation.</title>
        <authorList>
            <consortium name="The Broad Institute Genomics Platform"/>
            <consortium name="The Broad Institute Genome Sequencing Center for Infectious Disease"/>
            <person name="Wu L."/>
            <person name="Ma J."/>
        </authorList>
    </citation>
    <scope>NUCLEOTIDE SEQUENCE [LARGE SCALE GENOMIC DNA]</scope>
    <source>
        <strain evidence="12">NCAIM B.02333</strain>
    </source>
</reference>
<protein>
    <submittedName>
        <fullName evidence="11">ABC transporter ATP-binding protein</fullName>
    </submittedName>
</protein>
<evidence type="ECO:0000256" key="4">
    <source>
        <dbReference type="ARBA" id="ARBA00022840"/>
    </source>
</evidence>
<evidence type="ECO:0000256" key="6">
    <source>
        <dbReference type="ARBA" id="ARBA00023136"/>
    </source>
</evidence>
<feature type="transmembrane region" description="Helical" evidence="8">
    <location>
        <begin position="286"/>
        <end position="308"/>
    </location>
</feature>
<evidence type="ECO:0000256" key="7">
    <source>
        <dbReference type="SAM" id="MobiDB-lite"/>
    </source>
</evidence>
<feature type="compositionally biased region" description="Low complexity" evidence="7">
    <location>
        <begin position="14"/>
        <end position="45"/>
    </location>
</feature>
<feature type="region of interest" description="Disordered" evidence="7">
    <location>
        <begin position="1"/>
        <end position="45"/>
    </location>
</feature>
<dbReference type="EMBL" id="JBHRWW010000001">
    <property type="protein sequence ID" value="MFC3687023.1"/>
    <property type="molecule type" value="Genomic_DNA"/>
</dbReference>
<dbReference type="InterPro" id="IPR003439">
    <property type="entry name" value="ABC_transporter-like_ATP-bd"/>
</dbReference>
<feature type="transmembrane region" description="Helical" evidence="8">
    <location>
        <begin position="104"/>
        <end position="125"/>
    </location>
</feature>
<dbReference type="RefSeq" id="WP_376983573.1">
    <property type="nucleotide sequence ID" value="NZ_JBHRWW010000001.1"/>
</dbReference>
<evidence type="ECO:0000256" key="3">
    <source>
        <dbReference type="ARBA" id="ARBA00022741"/>
    </source>
</evidence>
<feature type="transmembrane region" description="Helical" evidence="8">
    <location>
        <begin position="170"/>
        <end position="196"/>
    </location>
</feature>
<dbReference type="InterPro" id="IPR003593">
    <property type="entry name" value="AAA+_ATPase"/>
</dbReference>
<feature type="domain" description="ABC transmembrane type-1" evidence="10">
    <location>
        <begin position="67"/>
        <end position="346"/>
    </location>
</feature>
<dbReference type="GO" id="GO:0005524">
    <property type="term" value="F:ATP binding"/>
    <property type="evidence" value="ECO:0007669"/>
    <property type="project" value="UniProtKB-KW"/>
</dbReference>
<accession>A0ABV7WCT4</accession>
<dbReference type="PANTHER" id="PTHR43394">
    <property type="entry name" value="ATP-DEPENDENT PERMEASE MDL1, MITOCHONDRIAL"/>
    <property type="match status" value="1"/>
</dbReference>
<evidence type="ECO:0000259" key="10">
    <source>
        <dbReference type="PROSITE" id="PS50929"/>
    </source>
</evidence>
<evidence type="ECO:0000256" key="1">
    <source>
        <dbReference type="ARBA" id="ARBA00004651"/>
    </source>
</evidence>
<gene>
    <name evidence="11" type="ORF">ACFOLH_01560</name>
</gene>
<dbReference type="InterPro" id="IPR027417">
    <property type="entry name" value="P-loop_NTPase"/>
</dbReference>
<name>A0ABV7WCT4_9MICO</name>
<dbReference type="PROSITE" id="PS50893">
    <property type="entry name" value="ABC_TRANSPORTER_2"/>
    <property type="match status" value="1"/>
</dbReference>
<dbReference type="CDD" id="cd18551">
    <property type="entry name" value="ABC_6TM_LmrA_like"/>
    <property type="match status" value="1"/>
</dbReference>
<dbReference type="InterPro" id="IPR039421">
    <property type="entry name" value="Type_1_exporter"/>
</dbReference>
<organism evidence="11 12">
    <name type="scientific">Aquipuribacter hungaricus</name>
    <dbReference type="NCBI Taxonomy" id="545624"/>
    <lineage>
        <taxon>Bacteria</taxon>
        <taxon>Bacillati</taxon>
        <taxon>Actinomycetota</taxon>
        <taxon>Actinomycetes</taxon>
        <taxon>Micrococcales</taxon>
        <taxon>Intrasporangiaceae</taxon>
        <taxon>Aquipuribacter</taxon>
    </lineage>
</organism>
<evidence type="ECO:0000256" key="5">
    <source>
        <dbReference type="ARBA" id="ARBA00022989"/>
    </source>
</evidence>
<feature type="transmembrane region" description="Helical" evidence="8">
    <location>
        <begin position="320"/>
        <end position="344"/>
    </location>
</feature>
<keyword evidence="2 8" id="KW-0812">Transmembrane</keyword>
<dbReference type="Gene3D" id="1.20.1560.10">
    <property type="entry name" value="ABC transporter type 1, transmembrane domain"/>
    <property type="match status" value="1"/>
</dbReference>
<feature type="transmembrane region" description="Helical" evidence="8">
    <location>
        <begin position="63"/>
        <end position="84"/>
    </location>
</feature>
<dbReference type="Pfam" id="PF00664">
    <property type="entry name" value="ABC_membrane"/>
    <property type="match status" value="1"/>
</dbReference>
<comment type="caution">
    <text evidence="11">The sequence shown here is derived from an EMBL/GenBank/DDBJ whole genome shotgun (WGS) entry which is preliminary data.</text>
</comment>
<dbReference type="InterPro" id="IPR017871">
    <property type="entry name" value="ABC_transporter-like_CS"/>
</dbReference>
<evidence type="ECO:0000313" key="12">
    <source>
        <dbReference type="Proteomes" id="UP001595685"/>
    </source>
</evidence>
<dbReference type="Gene3D" id="3.40.50.300">
    <property type="entry name" value="P-loop containing nucleotide triphosphate hydrolases"/>
    <property type="match status" value="1"/>
</dbReference>
<dbReference type="PROSITE" id="PS00211">
    <property type="entry name" value="ABC_TRANSPORTER_1"/>
    <property type="match status" value="1"/>
</dbReference>
<keyword evidence="4 11" id="KW-0067">ATP-binding</keyword>
<proteinExistence type="predicted"/>
<dbReference type="PROSITE" id="PS50929">
    <property type="entry name" value="ABC_TM1F"/>
    <property type="match status" value="1"/>
</dbReference>
<keyword evidence="6 8" id="KW-0472">Membrane</keyword>
<dbReference type="InterPro" id="IPR011527">
    <property type="entry name" value="ABC1_TM_dom"/>
</dbReference>
<keyword evidence="12" id="KW-1185">Reference proteome</keyword>
<dbReference type="Proteomes" id="UP001595685">
    <property type="component" value="Unassembled WGS sequence"/>
</dbReference>
<evidence type="ECO:0000313" key="11">
    <source>
        <dbReference type="EMBL" id="MFC3687023.1"/>
    </source>
</evidence>
<feature type="domain" description="ABC transporter" evidence="9">
    <location>
        <begin position="382"/>
        <end position="623"/>
    </location>
</feature>
<dbReference type="SMART" id="SM00382">
    <property type="entry name" value="AAA"/>
    <property type="match status" value="1"/>
</dbReference>
<keyword evidence="5 8" id="KW-1133">Transmembrane helix</keyword>
<evidence type="ECO:0000256" key="8">
    <source>
        <dbReference type="SAM" id="Phobius"/>
    </source>
</evidence>
<dbReference type="InterPro" id="IPR036640">
    <property type="entry name" value="ABC1_TM_sf"/>
</dbReference>
<dbReference type="SUPFAM" id="SSF52540">
    <property type="entry name" value="P-loop containing nucleoside triphosphate hydrolases"/>
    <property type="match status" value="1"/>
</dbReference>
<dbReference type="Pfam" id="PF00005">
    <property type="entry name" value="ABC_tran"/>
    <property type="match status" value="1"/>
</dbReference>